<dbReference type="AlphaFoldDB" id="A0A2W5SKJ2"/>
<dbReference type="GO" id="GO:0015074">
    <property type="term" value="P:DNA integration"/>
    <property type="evidence" value="ECO:0007669"/>
    <property type="project" value="InterPro"/>
</dbReference>
<dbReference type="NCBIfam" id="NF033546">
    <property type="entry name" value="transpos_IS21"/>
    <property type="match status" value="1"/>
</dbReference>
<dbReference type="PANTHER" id="PTHR35004:SF7">
    <property type="entry name" value="INTEGRASE PROTEIN"/>
    <property type="match status" value="1"/>
</dbReference>
<dbReference type="SUPFAM" id="SSF53098">
    <property type="entry name" value="Ribonuclease H-like"/>
    <property type="match status" value="1"/>
</dbReference>
<evidence type="ECO:0000313" key="5">
    <source>
        <dbReference type="Proteomes" id="UP000249061"/>
    </source>
</evidence>
<dbReference type="PROSITE" id="PS50994">
    <property type="entry name" value="INTEGRASE"/>
    <property type="match status" value="1"/>
</dbReference>
<gene>
    <name evidence="4" type="ORF">DI536_35970</name>
</gene>
<dbReference type="Gene3D" id="3.30.420.10">
    <property type="entry name" value="Ribonuclease H-like superfamily/Ribonuclease H"/>
    <property type="match status" value="1"/>
</dbReference>
<protein>
    <submittedName>
        <fullName evidence="4">IS21 family transposase</fullName>
    </submittedName>
</protein>
<dbReference type="EMBL" id="QFQP01000088">
    <property type="protein sequence ID" value="PZR03462.1"/>
    <property type="molecule type" value="Genomic_DNA"/>
</dbReference>
<evidence type="ECO:0000259" key="3">
    <source>
        <dbReference type="PROSITE" id="PS50994"/>
    </source>
</evidence>
<dbReference type="Proteomes" id="UP000249061">
    <property type="component" value="Unassembled WGS sequence"/>
</dbReference>
<dbReference type="InterPro" id="IPR012337">
    <property type="entry name" value="RNaseH-like_sf"/>
</dbReference>
<accession>A0A2W5SKJ2</accession>
<comment type="caution">
    <text evidence="4">The sequence shown here is derived from an EMBL/GenBank/DDBJ whole genome shotgun (WGS) entry which is preliminary data.</text>
</comment>
<dbReference type="GO" id="GO:0003676">
    <property type="term" value="F:nucleic acid binding"/>
    <property type="evidence" value="ECO:0007669"/>
    <property type="project" value="InterPro"/>
</dbReference>
<feature type="region of interest" description="Disordered" evidence="2">
    <location>
        <begin position="1"/>
        <end position="34"/>
    </location>
</feature>
<comment type="similarity">
    <text evidence="1">Belongs to the transposase IS21/IS408/IS1162 family.</text>
</comment>
<evidence type="ECO:0000256" key="1">
    <source>
        <dbReference type="ARBA" id="ARBA00009277"/>
    </source>
</evidence>
<dbReference type="InterPro" id="IPR036397">
    <property type="entry name" value="RNaseH_sf"/>
</dbReference>
<evidence type="ECO:0000313" key="4">
    <source>
        <dbReference type="EMBL" id="PZR03462.1"/>
    </source>
</evidence>
<reference evidence="4 5" key="1">
    <citation type="submission" date="2017-08" db="EMBL/GenBank/DDBJ databases">
        <title>Infants hospitalized years apart are colonized by the same room-sourced microbial strains.</title>
        <authorList>
            <person name="Brooks B."/>
            <person name="Olm M.R."/>
            <person name="Firek B.A."/>
            <person name="Baker R."/>
            <person name="Thomas B.C."/>
            <person name="Morowitz M.J."/>
            <person name="Banfield J.F."/>
        </authorList>
    </citation>
    <scope>NUCLEOTIDE SEQUENCE [LARGE SCALE GENOMIC DNA]</scope>
    <source>
        <strain evidence="4">S2_003_000_R2_14</strain>
    </source>
</reference>
<organism evidence="4 5">
    <name type="scientific">Archangium gephyra</name>
    <dbReference type="NCBI Taxonomy" id="48"/>
    <lineage>
        <taxon>Bacteria</taxon>
        <taxon>Pseudomonadati</taxon>
        <taxon>Myxococcota</taxon>
        <taxon>Myxococcia</taxon>
        <taxon>Myxococcales</taxon>
        <taxon>Cystobacterineae</taxon>
        <taxon>Archangiaceae</taxon>
        <taxon>Archangium</taxon>
    </lineage>
</organism>
<dbReference type="Pfam" id="PF22483">
    <property type="entry name" value="Mu-transpos_C_2"/>
    <property type="match status" value="1"/>
</dbReference>
<dbReference type="PANTHER" id="PTHR35004">
    <property type="entry name" value="TRANSPOSASE RV3428C-RELATED"/>
    <property type="match status" value="1"/>
</dbReference>
<feature type="domain" description="Integrase catalytic" evidence="3">
    <location>
        <begin position="138"/>
        <end position="324"/>
    </location>
</feature>
<sequence>MLSERRRRSTDGGVGDRDGRPGEEAHGGVEEHGKLGLAAARVGLDRKTAAKYRDAGKLPSEMKAPRDWRTREDPFEEVWPVIKSKLVDAPELEAKTLFEWLQTERPSQFDEGQLRTLQRRVRDWRAIEGPDKEVYFAQRHVPGDAMQTDFTWCHELNITIGGQPFEHMLCHPVLPYSNWEWVTVCQSESMAAIKRGVQAALFELGRVPNWHQTDNSTAATHNLADGKRGFNDEYRALVEHFGMKPRTIEPGESHQNGDVEALNGALKRRLEQHLLMRGSRDFESVATYEAWLRDVVRAANSLRQTRLAEELAKMRPLVVERLKEFTEEDALVTSWSTVRVKHNTYSVPSRLIGQTLKVHVYDERLELRYGDSLQLTVARLSGRNGHCINYRHIIWSLVQKPGAFAQYRYREELFPTLVFRKAYDALVDRHTGRKADLEYLRVLHLAASTMESEVEVVLERLLTTNELRDAEQVKLAVRPTRTEVPQLDAEPVDLSVYDSLLSEVAS</sequence>
<name>A0A2W5SKJ2_9BACT</name>
<feature type="compositionally biased region" description="Basic and acidic residues" evidence="2">
    <location>
        <begin position="14"/>
        <end position="34"/>
    </location>
</feature>
<proteinExistence type="inferred from homology"/>
<dbReference type="InterPro" id="IPR054353">
    <property type="entry name" value="IstA-like_C"/>
</dbReference>
<dbReference type="InterPro" id="IPR001584">
    <property type="entry name" value="Integrase_cat-core"/>
</dbReference>
<evidence type="ECO:0000256" key="2">
    <source>
        <dbReference type="SAM" id="MobiDB-lite"/>
    </source>
</evidence>